<evidence type="ECO:0000313" key="1">
    <source>
        <dbReference type="EMBL" id="KAI8032825.1"/>
    </source>
</evidence>
<organism evidence="1 2">
    <name type="scientific">Camellia lanceoleosa</name>
    <dbReference type="NCBI Taxonomy" id="1840588"/>
    <lineage>
        <taxon>Eukaryota</taxon>
        <taxon>Viridiplantae</taxon>
        <taxon>Streptophyta</taxon>
        <taxon>Embryophyta</taxon>
        <taxon>Tracheophyta</taxon>
        <taxon>Spermatophyta</taxon>
        <taxon>Magnoliopsida</taxon>
        <taxon>eudicotyledons</taxon>
        <taxon>Gunneridae</taxon>
        <taxon>Pentapetalae</taxon>
        <taxon>asterids</taxon>
        <taxon>Ericales</taxon>
        <taxon>Theaceae</taxon>
        <taxon>Camellia</taxon>
    </lineage>
</organism>
<comment type="caution">
    <text evidence="1">The sequence shown here is derived from an EMBL/GenBank/DDBJ whole genome shotgun (WGS) entry which is preliminary data.</text>
</comment>
<evidence type="ECO:0000313" key="2">
    <source>
        <dbReference type="Proteomes" id="UP001060215"/>
    </source>
</evidence>
<accession>A0ACC0J4V6</accession>
<reference evidence="1 2" key="1">
    <citation type="journal article" date="2022" name="Plant J.">
        <title>Chromosome-level genome of Camellia lanceoleosa provides a valuable resource for understanding genome evolution and self-incompatibility.</title>
        <authorList>
            <person name="Gong W."/>
            <person name="Xiao S."/>
            <person name="Wang L."/>
            <person name="Liao Z."/>
            <person name="Chang Y."/>
            <person name="Mo W."/>
            <person name="Hu G."/>
            <person name="Li W."/>
            <person name="Zhao G."/>
            <person name="Zhu H."/>
            <person name="Hu X."/>
            <person name="Ji K."/>
            <person name="Xiang X."/>
            <person name="Song Q."/>
            <person name="Yuan D."/>
            <person name="Jin S."/>
            <person name="Zhang L."/>
        </authorList>
    </citation>
    <scope>NUCLEOTIDE SEQUENCE [LARGE SCALE GENOMIC DNA]</scope>
    <source>
        <strain evidence="1">SQ_2022a</strain>
    </source>
</reference>
<proteinExistence type="predicted"/>
<gene>
    <name evidence="1" type="ORF">LOK49_LG01G03423</name>
</gene>
<sequence>MKALGNLVAYCVKEKKPCVWWVEKYFKDCLCNLNDELSFGFGMVSLVCWGVAEIPQIITNFRTKSSHGVSLLFLLTWIAGDIFNLVGCLLEPATLPTQYYTALLYTASTVVLVLQTIYYAHFYSWWKCRQIRHNQQRVEEEKEPLKSPKPASESGIPIPGGPIAQSHRKFYYTSARSLAGSSTPPTWSYLRAARSGPSAMGYTDDHSSDDDVSFLSSSNISVTQPKPIRRPAGWGAFLATSVSLPQGSKALKHVYMGLSGRRLLQEQSMENNVYGQWLGWMMAAIYMGGRIPQIWLNIKRGSVEGLNPLMFIFALVANAAYVASILVRTSEWDKIKANLPWLLDAVVCVLLDLFVSSC</sequence>
<dbReference type="Proteomes" id="UP001060215">
    <property type="component" value="Chromosome 1"/>
</dbReference>
<dbReference type="EMBL" id="CM045758">
    <property type="protein sequence ID" value="KAI8032825.1"/>
    <property type="molecule type" value="Genomic_DNA"/>
</dbReference>
<name>A0ACC0J4V6_9ERIC</name>
<keyword evidence="2" id="KW-1185">Reference proteome</keyword>
<protein>
    <submittedName>
        <fullName evidence="1">Vacuolar amino acid transporter YPQ1</fullName>
    </submittedName>
</protein>